<evidence type="ECO:0000256" key="8">
    <source>
        <dbReference type="PIRSR" id="PIRSR001434-2"/>
    </source>
</evidence>
<name>A0A432WRH4_9GAMM</name>
<dbReference type="GO" id="GO:0009086">
    <property type="term" value="P:methionine biosynthetic process"/>
    <property type="evidence" value="ECO:0007669"/>
    <property type="project" value="UniProtKB-ARBA"/>
</dbReference>
<dbReference type="PIRSF" id="PIRSF001434">
    <property type="entry name" value="CGS"/>
    <property type="match status" value="1"/>
</dbReference>
<comment type="caution">
    <text evidence="10">The sequence shown here is derived from an EMBL/GenBank/DDBJ whole genome shotgun (WGS) entry which is preliminary data.</text>
</comment>
<dbReference type="Gene3D" id="3.90.1150.10">
    <property type="entry name" value="Aspartate Aminotransferase, domain 1"/>
    <property type="match status" value="1"/>
</dbReference>
<dbReference type="EC" id="4.4.1.11" evidence="3"/>
<evidence type="ECO:0000256" key="7">
    <source>
        <dbReference type="ARBA" id="ARBA00049180"/>
    </source>
</evidence>
<comment type="cofactor">
    <cofactor evidence="1 9">
        <name>pyridoxal 5'-phosphate</name>
        <dbReference type="ChEBI" id="CHEBI:597326"/>
    </cofactor>
</comment>
<organism evidence="10 11">
    <name type="scientific">Aliidiomarina sanyensis</name>
    <dbReference type="NCBI Taxonomy" id="1249555"/>
    <lineage>
        <taxon>Bacteria</taxon>
        <taxon>Pseudomonadati</taxon>
        <taxon>Pseudomonadota</taxon>
        <taxon>Gammaproteobacteria</taxon>
        <taxon>Alteromonadales</taxon>
        <taxon>Idiomarinaceae</taxon>
        <taxon>Aliidiomarina</taxon>
    </lineage>
</organism>
<dbReference type="GO" id="GO:0018826">
    <property type="term" value="F:methionine gamma-lyase activity"/>
    <property type="evidence" value="ECO:0007669"/>
    <property type="project" value="UniProtKB-EC"/>
</dbReference>
<dbReference type="Proteomes" id="UP000288405">
    <property type="component" value="Unassembled WGS sequence"/>
</dbReference>
<reference evidence="10 11" key="1">
    <citation type="journal article" date="2011" name="Front. Microbiol.">
        <title>Genomic signatures of strain selection and enhancement in Bacillus atrophaeus var. globigii, a historical biowarfare simulant.</title>
        <authorList>
            <person name="Gibbons H.S."/>
            <person name="Broomall S.M."/>
            <person name="McNew L.A."/>
            <person name="Daligault H."/>
            <person name="Chapman C."/>
            <person name="Bruce D."/>
            <person name="Karavis M."/>
            <person name="Krepps M."/>
            <person name="McGregor P.A."/>
            <person name="Hong C."/>
            <person name="Park K.H."/>
            <person name="Akmal A."/>
            <person name="Feldman A."/>
            <person name="Lin J.S."/>
            <person name="Chang W.E."/>
            <person name="Higgs B.W."/>
            <person name="Demirev P."/>
            <person name="Lindquist J."/>
            <person name="Liem A."/>
            <person name="Fochler E."/>
            <person name="Read T.D."/>
            <person name="Tapia R."/>
            <person name="Johnson S."/>
            <person name="Bishop-Lilly K.A."/>
            <person name="Detter C."/>
            <person name="Han C."/>
            <person name="Sozhamannan S."/>
            <person name="Rosenzweig C.N."/>
            <person name="Skowronski E.W."/>
        </authorList>
    </citation>
    <scope>NUCLEOTIDE SEQUENCE [LARGE SCALE GENOMIC DNA]</scope>
    <source>
        <strain evidence="10 11">GYP-17</strain>
    </source>
</reference>
<evidence type="ECO:0000256" key="9">
    <source>
        <dbReference type="RuleBase" id="RU362118"/>
    </source>
</evidence>
<accession>A0A432WRH4</accession>
<dbReference type="CDD" id="cd00614">
    <property type="entry name" value="CGS_like"/>
    <property type="match status" value="1"/>
</dbReference>
<evidence type="ECO:0000256" key="6">
    <source>
        <dbReference type="ARBA" id="ARBA00023239"/>
    </source>
</evidence>
<protein>
    <recommendedName>
        <fullName evidence="4">L-methionine gamma-lyase</fullName>
        <ecNumber evidence="3">4.4.1.11</ecNumber>
    </recommendedName>
</protein>
<dbReference type="AlphaFoldDB" id="A0A432WRH4"/>
<evidence type="ECO:0000256" key="1">
    <source>
        <dbReference type="ARBA" id="ARBA00001933"/>
    </source>
</evidence>
<dbReference type="Gene3D" id="3.40.640.10">
    <property type="entry name" value="Type I PLP-dependent aspartate aminotransferase-like (Major domain)"/>
    <property type="match status" value="1"/>
</dbReference>
<evidence type="ECO:0000256" key="4">
    <source>
        <dbReference type="ARBA" id="ARBA00019040"/>
    </source>
</evidence>
<dbReference type="InterPro" id="IPR000277">
    <property type="entry name" value="Cys/Met-Metab_PyrdxlP-dep_enz"/>
</dbReference>
<gene>
    <name evidence="10" type="primary">megL</name>
    <name evidence="10" type="ORF">CWE11_00890</name>
</gene>
<dbReference type="InterPro" id="IPR015421">
    <property type="entry name" value="PyrdxlP-dep_Trfase_major"/>
</dbReference>
<dbReference type="RefSeq" id="WP_126775718.1">
    <property type="nucleotide sequence ID" value="NZ_PIPM01000001.1"/>
</dbReference>
<evidence type="ECO:0000256" key="2">
    <source>
        <dbReference type="ARBA" id="ARBA00008667"/>
    </source>
</evidence>
<keyword evidence="5 8" id="KW-0663">Pyridoxal phosphate</keyword>
<dbReference type="GO" id="GO:0019346">
    <property type="term" value="P:transsulfuration"/>
    <property type="evidence" value="ECO:0007669"/>
    <property type="project" value="InterPro"/>
</dbReference>
<evidence type="ECO:0000313" key="10">
    <source>
        <dbReference type="EMBL" id="RUO36406.1"/>
    </source>
</evidence>
<dbReference type="InterPro" id="IPR006237">
    <property type="entry name" value="L-Met_gamma_lys"/>
</dbReference>
<dbReference type="EMBL" id="PIPM01000001">
    <property type="protein sequence ID" value="RUO36406.1"/>
    <property type="molecule type" value="Genomic_DNA"/>
</dbReference>
<dbReference type="GO" id="GO:0005737">
    <property type="term" value="C:cytoplasm"/>
    <property type="evidence" value="ECO:0007669"/>
    <property type="project" value="TreeGrafter"/>
</dbReference>
<dbReference type="InterPro" id="IPR015422">
    <property type="entry name" value="PyrdxlP-dep_Trfase_small"/>
</dbReference>
<feature type="modified residue" description="N6-(pyridoxal phosphate)lysine" evidence="8">
    <location>
        <position position="211"/>
    </location>
</feature>
<keyword evidence="11" id="KW-1185">Reference proteome</keyword>
<dbReference type="InterPro" id="IPR015424">
    <property type="entry name" value="PyrdxlP-dep_Trfase"/>
</dbReference>
<proteinExistence type="inferred from homology"/>
<keyword evidence="6 10" id="KW-0456">Lyase</keyword>
<comment type="similarity">
    <text evidence="2">Belongs to the trans-sulfuration enzymes family. L-methionine gamma-lyase subfamily.</text>
</comment>
<evidence type="ECO:0000256" key="3">
    <source>
        <dbReference type="ARBA" id="ARBA00012222"/>
    </source>
</evidence>
<dbReference type="SUPFAM" id="SSF53383">
    <property type="entry name" value="PLP-dependent transferases"/>
    <property type="match status" value="1"/>
</dbReference>
<evidence type="ECO:0000313" key="11">
    <source>
        <dbReference type="Proteomes" id="UP000288405"/>
    </source>
</evidence>
<dbReference type="PANTHER" id="PTHR11808">
    <property type="entry name" value="TRANS-SULFURATION ENZYME FAMILY MEMBER"/>
    <property type="match status" value="1"/>
</dbReference>
<dbReference type="PANTHER" id="PTHR11808:SF80">
    <property type="entry name" value="CYSTATHIONINE GAMMA-LYASE"/>
    <property type="match status" value="1"/>
</dbReference>
<dbReference type="NCBIfam" id="TIGR01328">
    <property type="entry name" value="met_gam_lyase"/>
    <property type="match status" value="1"/>
</dbReference>
<comment type="catalytic activity">
    <reaction evidence="7">
        <text>L-methionine + H2O = methanethiol + 2-oxobutanoate + NH4(+)</text>
        <dbReference type="Rhea" id="RHEA:23800"/>
        <dbReference type="ChEBI" id="CHEBI:15377"/>
        <dbReference type="ChEBI" id="CHEBI:16007"/>
        <dbReference type="ChEBI" id="CHEBI:16763"/>
        <dbReference type="ChEBI" id="CHEBI:28938"/>
        <dbReference type="ChEBI" id="CHEBI:57844"/>
        <dbReference type="EC" id="4.4.1.11"/>
    </reaction>
</comment>
<sequence>MAKGKTMRPETLVIHGGTAFNDPHGSLTTPLYQTSTFVFPDAETGGRRFAGEESGYIYSRLGNPTVAQLEQRVAALEAMEAGAACATGMGAVAAATMAFLKAGDHVIASDCIYGCSFALFSHLFERFGVHVDFIDMTDETALANAFRENTRVVFLETPANPHLRLLDLAMVGEHCARHNDVRLIVDNTFMTPLLQKPGAFGAHLVVHSATKYLNGHGDVVAGIITGSAEDIHTIKMTTLKDMGATMSPHDAWLIIRGLKTLAVRMEKHCANTERVAEFLQSHSCVSKVYYPGFADHPQHHLVGTQMAHPGAVIAFEMLGGYSAAVQLLNQLEMIRVAVSLGDAETLIQHPASMTHSPLTPEARARAGITDGLVRISVGLEHVDDIIGDLQQSFERVLSNPRARLSAV</sequence>
<dbReference type="OrthoDB" id="9805807at2"/>
<dbReference type="GO" id="GO:0030170">
    <property type="term" value="F:pyridoxal phosphate binding"/>
    <property type="evidence" value="ECO:0007669"/>
    <property type="project" value="InterPro"/>
</dbReference>
<evidence type="ECO:0000256" key="5">
    <source>
        <dbReference type="ARBA" id="ARBA00022898"/>
    </source>
</evidence>
<dbReference type="FunFam" id="3.40.640.10:FF:000046">
    <property type="entry name" value="Cystathionine gamma-lyase"/>
    <property type="match status" value="1"/>
</dbReference>
<dbReference type="Pfam" id="PF01053">
    <property type="entry name" value="Cys_Met_Meta_PP"/>
    <property type="match status" value="1"/>
</dbReference>
<dbReference type="FunFam" id="3.90.1150.10:FF:000033">
    <property type="entry name" value="Cystathionine gamma-synthase"/>
    <property type="match status" value="1"/>
</dbReference>